<sequence>MQNGGIFNEKRALRPCRDFASCYLLPKQCFLLSNHDIFGSMSCVK</sequence>
<keyword evidence="2" id="KW-1185">Reference proteome</keyword>
<evidence type="ECO:0000313" key="1">
    <source>
        <dbReference type="EMBL" id="GIX99330.1"/>
    </source>
</evidence>
<dbReference type="Proteomes" id="UP001054945">
    <property type="component" value="Unassembled WGS sequence"/>
</dbReference>
<gene>
    <name evidence="1" type="ORF">CEXT_355821</name>
</gene>
<dbReference type="EMBL" id="BPLR01005031">
    <property type="protein sequence ID" value="GIX99330.1"/>
    <property type="molecule type" value="Genomic_DNA"/>
</dbReference>
<evidence type="ECO:0000313" key="2">
    <source>
        <dbReference type="Proteomes" id="UP001054945"/>
    </source>
</evidence>
<protein>
    <submittedName>
        <fullName evidence="1">Uncharacterized protein</fullName>
    </submittedName>
</protein>
<feature type="non-terminal residue" evidence="1">
    <location>
        <position position="45"/>
    </location>
</feature>
<accession>A0AAV4PSK0</accession>
<proteinExistence type="predicted"/>
<name>A0AAV4PSK0_CAEEX</name>
<organism evidence="1 2">
    <name type="scientific">Caerostris extrusa</name>
    <name type="common">Bark spider</name>
    <name type="synonym">Caerostris bankana</name>
    <dbReference type="NCBI Taxonomy" id="172846"/>
    <lineage>
        <taxon>Eukaryota</taxon>
        <taxon>Metazoa</taxon>
        <taxon>Ecdysozoa</taxon>
        <taxon>Arthropoda</taxon>
        <taxon>Chelicerata</taxon>
        <taxon>Arachnida</taxon>
        <taxon>Araneae</taxon>
        <taxon>Araneomorphae</taxon>
        <taxon>Entelegynae</taxon>
        <taxon>Araneoidea</taxon>
        <taxon>Araneidae</taxon>
        <taxon>Caerostris</taxon>
    </lineage>
</organism>
<comment type="caution">
    <text evidence="1">The sequence shown here is derived from an EMBL/GenBank/DDBJ whole genome shotgun (WGS) entry which is preliminary data.</text>
</comment>
<dbReference type="AlphaFoldDB" id="A0AAV4PSK0"/>
<reference evidence="1 2" key="1">
    <citation type="submission" date="2021-06" db="EMBL/GenBank/DDBJ databases">
        <title>Caerostris extrusa draft genome.</title>
        <authorList>
            <person name="Kono N."/>
            <person name="Arakawa K."/>
        </authorList>
    </citation>
    <scope>NUCLEOTIDE SEQUENCE [LARGE SCALE GENOMIC DNA]</scope>
</reference>